<organism evidence="1 2">
    <name type="scientific">Salinimicrobium flavum</name>
    <dbReference type="NCBI Taxonomy" id="1737065"/>
    <lineage>
        <taxon>Bacteria</taxon>
        <taxon>Pseudomonadati</taxon>
        <taxon>Bacteroidota</taxon>
        <taxon>Flavobacteriia</taxon>
        <taxon>Flavobacteriales</taxon>
        <taxon>Flavobacteriaceae</taxon>
        <taxon>Salinimicrobium</taxon>
    </lineage>
</organism>
<reference evidence="2" key="1">
    <citation type="journal article" date="2019" name="Int. J. Syst. Evol. Microbiol.">
        <title>The Global Catalogue of Microorganisms (GCM) 10K type strain sequencing project: providing services to taxonomists for standard genome sequencing and annotation.</title>
        <authorList>
            <consortium name="The Broad Institute Genomics Platform"/>
            <consortium name="The Broad Institute Genome Sequencing Center for Infectious Disease"/>
            <person name="Wu L."/>
            <person name="Ma J."/>
        </authorList>
    </citation>
    <scope>NUCLEOTIDE SEQUENCE [LARGE SCALE GENOMIC DNA]</scope>
    <source>
        <strain evidence="2">KCTC 42585</strain>
    </source>
</reference>
<sequence length="143" mass="17218">MPRSVTRRFTGNEKEIDELLKQNDSWKDLLSYAAEEAHFIDQYLSADIFQKNSLNMYEKLQLYSSELENLRSDYQDLSLEVHNHHYDIEGMLECEDISCEIFYHDEHFKLERRVLDFIDRFKTFKLKVFSNTSGLLRKTSKEY</sequence>
<dbReference type="EMBL" id="JBHULT010000011">
    <property type="protein sequence ID" value="MFD2518903.1"/>
    <property type="molecule type" value="Genomic_DNA"/>
</dbReference>
<gene>
    <name evidence="1" type="ORF">ACFSTG_13430</name>
</gene>
<accession>A0ABW5IZM8</accession>
<keyword evidence="2" id="KW-1185">Reference proteome</keyword>
<evidence type="ECO:0000313" key="2">
    <source>
        <dbReference type="Proteomes" id="UP001597468"/>
    </source>
</evidence>
<evidence type="ECO:0000313" key="1">
    <source>
        <dbReference type="EMBL" id="MFD2518903.1"/>
    </source>
</evidence>
<protein>
    <submittedName>
        <fullName evidence="1">Uncharacterized protein</fullName>
    </submittedName>
</protein>
<dbReference type="RefSeq" id="WP_380753952.1">
    <property type="nucleotide sequence ID" value="NZ_JBHULT010000011.1"/>
</dbReference>
<proteinExistence type="predicted"/>
<dbReference type="Proteomes" id="UP001597468">
    <property type="component" value="Unassembled WGS sequence"/>
</dbReference>
<comment type="caution">
    <text evidence="1">The sequence shown here is derived from an EMBL/GenBank/DDBJ whole genome shotgun (WGS) entry which is preliminary data.</text>
</comment>
<name>A0ABW5IZM8_9FLAO</name>